<feature type="transmembrane region" description="Helical" evidence="10">
    <location>
        <begin position="563"/>
        <end position="584"/>
    </location>
</feature>
<evidence type="ECO:0000256" key="2">
    <source>
        <dbReference type="ARBA" id="ARBA00022448"/>
    </source>
</evidence>
<evidence type="ECO:0000313" key="13">
    <source>
        <dbReference type="EMBL" id="KAB5596556.1"/>
    </source>
</evidence>
<keyword evidence="5" id="KW-0547">Nucleotide-binding</keyword>
<feature type="domain" description="ABC transporter" evidence="11">
    <location>
        <begin position="770"/>
        <end position="1011"/>
    </location>
</feature>
<dbReference type="InterPro" id="IPR003439">
    <property type="entry name" value="ABC_transporter-like_ATP-bd"/>
</dbReference>
<dbReference type="GO" id="GO:0016020">
    <property type="term" value="C:membrane"/>
    <property type="evidence" value="ECO:0007669"/>
    <property type="project" value="UniProtKB-SubCell"/>
</dbReference>
<feature type="transmembrane region" description="Helical" evidence="10">
    <location>
        <begin position="184"/>
        <end position="206"/>
    </location>
</feature>
<feature type="domain" description="ABC transporter" evidence="11">
    <location>
        <begin position="1393"/>
        <end position="1629"/>
    </location>
</feature>
<dbReference type="PROSITE" id="PS50893">
    <property type="entry name" value="ABC_TRANSPORTER_2"/>
    <property type="match status" value="2"/>
</dbReference>
<evidence type="ECO:0000256" key="9">
    <source>
        <dbReference type="SAM" id="MobiDB-lite"/>
    </source>
</evidence>
<dbReference type="CDD" id="cd18596">
    <property type="entry name" value="ABC_6TM_VMR1_D1_like"/>
    <property type="match status" value="1"/>
</dbReference>
<reference evidence="13 14" key="1">
    <citation type="journal article" date="2019" name="Fungal Biol. Biotechnol.">
        <title>Draft genome sequence of fastidious pathogen Ceratobasidium theobromae, which causes vascular-streak dieback in Theobroma cacao.</title>
        <authorList>
            <person name="Ali S.S."/>
            <person name="Asman A."/>
            <person name="Shao J."/>
            <person name="Firmansyah A.P."/>
            <person name="Susilo A.W."/>
            <person name="Rosmana A."/>
            <person name="McMahon P."/>
            <person name="Junaid M."/>
            <person name="Guest D."/>
            <person name="Kheng T.Y."/>
            <person name="Meinhardt L.W."/>
            <person name="Bailey B.A."/>
        </authorList>
    </citation>
    <scope>NUCLEOTIDE SEQUENCE [LARGE SCALE GENOMIC DNA]</scope>
    <source>
        <strain evidence="13 14">CT2</strain>
    </source>
</reference>
<dbReference type="FunFam" id="3.40.50.300:FF:000973">
    <property type="entry name" value="Multidrug resistance-associated protein 4"/>
    <property type="match status" value="1"/>
</dbReference>
<dbReference type="CDD" id="cd03250">
    <property type="entry name" value="ABCC_MRP_domain1"/>
    <property type="match status" value="1"/>
</dbReference>
<dbReference type="FunFam" id="3.40.50.300:FF:000838">
    <property type="entry name" value="ABC multidrug transporter (Eurofung)"/>
    <property type="match status" value="1"/>
</dbReference>
<feature type="domain" description="ABC transmembrane type-1" evidence="12">
    <location>
        <begin position="1063"/>
        <end position="1347"/>
    </location>
</feature>
<keyword evidence="2" id="KW-0813">Transport</keyword>
<dbReference type="SUPFAM" id="SSF90123">
    <property type="entry name" value="ABC transporter transmembrane region"/>
    <property type="match status" value="2"/>
</dbReference>
<feature type="compositionally biased region" description="Basic and acidic residues" evidence="9">
    <location>
        <begin position="1010"/>
        <end position="1021"/>
    </location>
</feature>
<dbReference type="InterPro" id="IPR011527">
    <property type="entry name" value="ABC1_TM_dom"/>
</dbReference>
<dbReference type="GO" id="GO:0140359">
    <property type="term" value="F:ABC-type transporter activity"/>
    <property type="evidence" value="ECO:0007669"/>
    <property type="project" value="InterPro"/>
</dbReference>
<keyword evidence="6" id="KW-0067">ATP-binding</keyword>
<feature type="compositionally biased region" description="Low complexity" evidence="9">
    <location>
        <begin position="461"/>
        <end position="475"/>
    </location>
</feature>
<dbReference type="InterPro" id="IPR027417">
    <property type="entry name" value="P-loop_NTPase"/>
</dbReference>
<feature type="compositionally biased region" description="Polar residues" evidence="9">
    <location>
        <begin position="478"/>
        <end position="515"/>
    </location>
</feature>
<feature type="transmembrane region" description="Helical" evidence="10">
    <location>
        <begin position="674"/>
        <end position="695"/>
    </location>
</feature>
<feature type="transmembrane region" description="Helical" evidence="10">
    <location>
        <begin position="35"/>
        <end position="59"/>
    </location>
</feature>
<dbReference type="CDD" id="cd03244">
    <property type="entry name" value="ABCC_MRP_domain2"/>
    <property type="match status" value="1"/>
</dbReference>
<dbReference type="SUPFAM" id="SSF52540">
    <property type="entry name" value="P-loop containing nucleoside triphosphate hydrolases"/>
    <property type="match status" value="2"/>
</dbReference>
<dbReference type="InterPro" id="IPR050173">
    <property type="entry name" value="ABC_transporter_C-like"/>
</dbReference>
<dbReference type="Pfam" id="PF00005">
    <property type="entry name" value="ABC_tran"/>
    <property type="match status" value="2"/>
</dbReference>
<dbReference type="Gene3D" id="3.40.50.300">
    <property type="entry name" value="P-loop containing nucleotide triphosphate hydrolases"/>
    <property type="match status" value="2"/>
</dbReference>
<feature type="transmembrane region" description="Helical" evidence="10">
    <location>
        <begin position="409"/>
        <end position="429"/>
    </location>
</feature>
<feature type="compositionally biased region" description="Basic and acidic residues" evidence="9">
    <location>
        <begin position="520"/>
        <end position="537"/>
    </location>
</feature>
<keyword evidence="14" id="KW-1185">Reference proteome</keyword>
<protein>
    <submittedName>
        <fullName evidence="13">ABC transporter</fullName>
    </submittedName>
</protein>
<dbReference type="Proteomes" id="UP000383932">
    <property type="component" value="Unassembled WGS sequence"/>
</dbReference>
<evidence type="ECO:0000256" key="1">
    <source>
        <dbReference type="ARBA" id="ARBA00004141"/>
    </source>
</evidence>
<gene>
    <name evidence="13" type="ORF">CTheo_193</name>
</gene>
<keyword evidence="3 10" id="KW-0812">Transmembrane</keyword>
<accession>A0A5N5R1I4</accession>
<feature type="transmembrane region" description="Helical" evidence="10">
    <location>
        <begin position="1332"/>
        <end position="1349"/>
    </location>
</feature>
<comment type="subcellular location">
    <subcellularLocation>
        <location evidence="1">Membrane</location>
        <topology evidence="1">Multi-pass membrane protein</topology>
    </subcellularLocation>
</comment>
<dbReference type="InterPro" id="IPR003593">
    <property type="entry name" value="AAA+_ATPase"/>
</dbReference>
<evidence type="ECO:0000256" key="10">
    <source>
        <dbReference type="SAM" id="Phobius"/>
    </source>
</evidence>
<evidence type="ECO:0000259" key="12">
    <source>
        <dbReference type="PROSITE" id="PS50929"/>
    </source>
</evidence>
<name>A0A5N5R1I4_9AGAM</name>
<feature type="transmembrane region" description="Helical" evidence="10">
    <location>
        <begin position="364"/>
        <end position="389"/>
    </location>
</feature>
<evidence type="ECO:0000256" key="6">
    <source>
        <dbReference type="ARBA" id="ARBA00022840"/>
    </source>
</evidence>
<dbReference type="OrthoDB" id="6500128at2759"/>
<proteinExistence type="predicted"/>
<feature type="region of interest" description="Disordered" evidence="9">
    <location>
        <begin position="461"/>
        <end position="537"/>
    </location>
</feature>
<evidence type="ECO:0000256" key="4">
    <source>
        <dbReference type="ARBA" id="ARBA00022737"/>
    </source>
</evidence>
<dbReference type="CDD" id="cd18604">
    <property type="entry name" value="ABC_6TM_VMR1_D2_like"/>
    <property type="match status" value="1"/>
</dbReference>
<dbReference type="Pfam" id="PF00664">
    <property type="entry name" value="ABC_membrane"/>
    <property type="match status" value="2"/>
</dbReference>
<feature type="transmembrane region" description="Helical" evidence="10">
    <location>
        <begin position="1307"/>
        <end position="1326"/>
    </location>
</feature>
<dbReference type="GO" id="GO:0005524">
    <property type="term" value="F:ATP binding"/>
    <property type="evidence" value="ECO:0007669"/>
    <property type="project" value="UniProtKB-KW"/>
</dbReference>
<feature type="transmembrane region" description="Helical" evidence="10">
    <location>
        <begin position="109"/>
        <end position="129"/>
    </location>
</feature>
<organism evidence="13 14">
    <name type="scientific">Ceratobasidium theobromae</name>
    <dbReference type="NCBI Taxonomy" id="1582974"/>
    <lineage>
        <taxon>Eukaryota</taxon>
        <taxon>Fungi</taxon>
        <taxon>Dikarya</taxon>
        <taxon>Basidiomycota</taxon>
        <taxon>Agaricomycotina</taxon>
        <taxon>Agaricomycetes</taxon>
        <taxon>Cantharellales</taxon>
        <taxon>Ceratobasidiaceae</taxon>
        <taxon>Ceratobasidium</taxon>
    </lineage>
</organism>
<keyword evidence="4" id="KW-0677">Repeat</keyword>
<dbReference type="FunFam" id="1.20.1560.10:FF:000013">
    <property type="entry name" value="ABC transporter C family member 2"/>
    <property type="match status" value="1"/>
</dbReference>
<dbReference type="InterPro" id="IPR017871">
    <property type="entry name" value="ABC_transporter-like_CS"/>
</dbReference>
<evidence type="ECO:0000259" key="11">
    <source>
        <dbReference type="PROSITE" id="PS50893"/>
    </source>
</evidence>
<evidence type="ECO:0000256" key="3">
    <source>
        <dbReference type="ARBA" id="ARBA00022692"/>
    </source>
</evidence>
<feature type="transmembrane region" description="Helical" evidence="10">
    <location>
        <begin position="1063"/>
        <end position="1096"/>
    </location>
</feature>
<dbReference type="InterPro" id="IPR036640">
    <property type="entry name" value="ABC1_TM_sf"/>
</dbReference>
<keyword evidence="8 10" id="KW-0472">Membrane</keyword>
<feature type="domain" description="ABC transmembrane type-1" evidence="12">
    <location>
        <begin position="365"/>
        <end position="730"/>
    </location>
</feature>
<comment type="caution">
    <text evidence="13">The sequence shown here is derived from an EMBL/GenBank/DDBJ whole genome shotgun (WGS) entry which is preliminary data.</text>
</comment>
<feature type="transmembrane region" description="Helical" evidence="10">
    <location>
        <begin position="1116"/>
        <end position="1141"/>
    </location>
</feature>
<evidence type="ECO:0000256" key="7">
    <source>
        <dbReference type="ARBA" id="ARBA00022989"/>
    </source>
</evidence>
<dbReference type="SMART" id="SM00382">
    <property type="entry name" value="AAA"/>
    <property type="match status" value="2"/>
</dbReference>
<feature type="transmembrane region" description="Helical" evidence="10">
    <location>
        <begin position="1207"/>
        <end position="1233"/>
    </location>
</feature>
<evidence type="ECO:0000313" key="14">
    <source>
        <dbReference type="Proteomes" id="UP000383932"/>
    </source>
</evidence>
<dbReference type="GO" id="GO:0016887">
    <property type="term" value="F:ATP hydrolysis activity"/>
    <property type="evidence" value="ECO:0007669"/>
    <property type="project" value="InterPro"/>
</dbReference>
<feature type="transmembrane region" description="Helical" evidence="10">
    <location>
        <begin position="251"/>
        <end position="271"/>
    </location>
</feature>
<dbReference type="PROSITE" id="PS00211">
    <property type="entry name" value="ABC_TRANSPORTER_1"/>
    <property type="match status" value="1"/>
</dbReference>
<dbReference type="Gene3D" id="1.20.1560.10">
    <property type="entry name" value="ABC transporter type 1, transmembrane domain"/>
    <property type="match status" value="2"/>
</dbReference>
<feature type="region of interest" description="Disordered" evidence="9">
    <location>
        <begin position="1010"/>
        <end position="1040"/>
    </location>
</feature>
<dbReference type="PANTHER" id="PTHR24223">
    <property type="entry name" value="ATP-BINDING CASSETTE SUB-FAMILY C"/>
    <property type="match status" value="1"/>
</dbReference>
<sequence length="1645" mass="181780">MPVIRGSSPVLPSMGQLMLLGTALATPKSKLHTLLIPAAVAVVSTVALLIHVVLITGPVKRFIARLRGRAVDDDDSPVQPIIRQHTGFFPDLRSHIKSHGGGAIFAWKMLRLLACMALTGLTIGAIIAINEGHKVDSKELDLDIDADVGFDLDSDVDALSKHWGKKHKKHKKKKRARWFSTTEWIEISLCMFYTYTTLLAIFALTLGPRLRAVANAHLVVLLLVALSVYAWRDLLPFATFSPHPADGAGGWLTWSRIGVLTFAAAVVPLCIPRTYVPLDPNNPTTPNPEQTASLLSLMLYTFLDPIVWAGYRAPKLEYEQLPPLPDYDHASYLRQRSFDKLDPFRRVKQRHLFWGLMEVFWREYLIMGLSTVVKALMDFAGPVGIRYLLKYLQAMRDGSDPGYIRPWVWILWLFLGPVFGSIAIQWYIFVATGSLVRTEGMLTQLFFEHSLRIRMVAEVSGGSTGKTPKTVTPGGETPSVSGSEGTAVEQAQSSVGEGSSTGHVAEDSNAQTLIASPSVDGKDKPKGEAKEEVKEDNEKANLVGKINNLMSTDLGNIIDGRDFLFVLLYGPIQIIVSIILLYQILGWSSVIGMVVMFLSFPIPGKVAHLVNNVQVERMKRTDARVQTITESVNVIRMIKLFGWEKKIKAQVEEKRDEELYWYKKRQILGLVNMNINYILPLVVMIVTFASHTLLFKKPLDASMVFSSIGVFDLLRSQLHMMFWEIPLIIQGKVSLDRANEFLQETELLDAYNEKESPAFFEPNPPTPDAIGFRNATFTWTRLVPGTPTPSRRNFRLHIDEELLFRRGKINMVIGPTGCGKTSLLMALLGEMHFVPSAPDSWFSLPRDGGVAYAAQEAWVQNETIRENILFGSEYDEERYTQVISQCALERDLTLFDAGDQTEVGEKGMTLSGGQKARVSLARAIYSKARIIILDDVLSALDVHTSRWIVDNCFRGDLVAGRTMIIVTHNVAMVSEVADFVISIGSDGRIVSQGSVDDAYRSNPKLKAEAEKDQELEHKGEQVVDESNPVGGKVQGPKAKTSDGKLMVAEEVAEGHVGWPALKLFLLALGGTGFWFMYLGGFVLSDVAILLETYWLGVWARAYETDAIDSGPVDVPYYLGVYGVLCALGIILYSGAYVVHVLGSVRASRRIHDRLVKSVLGAPLRWLDSTPVGRIIARFTQDIRCIDGALPDSLQNLVDMTIQLLSRFIAVIIFSPIFTFPGAFVLIFGIWIGQIYIAAQLSVKREMSNARSPLFSHFSAALQGIVSIRAYGAQDQFKDEALTRINKYVRAARTFYNLNRWICIRMDALGGLFAAGLAAYLVFYKSIDASNTGFSLNMAVAFSGGILWWVRILNEFEVQGNSLERIQDYITIEQEPEAVPEKVPPAYWPSSGKIVVENLTARYSKDGPAVLHGISFEIKSGERVGVVGRTGSGKSSLTLSLLRMIPIEGNVYYDGMLTHAVNLDALRSNITIIPQQPELISGTVRQNLDPFGERDDAELNDALRSAGLDTLQSEDDEGYIGLESGVSAGGSNFSLGQRQILALARAIVRRSKVLILDEATAAIDYNTDTAIQKSIRTELNDMTLIIVAHRLQTICDADKILVLEAGKIVEFDSPAALLQKEGGAFKSLVDESGDGDALYAMAKAQK</sequence>
<evidence type="ECO:0000256" key="5">
    <source>
        <dbReference type="ARBA" id="ARBA00022741"/>
    </source>
</evidence>
<keyword evidence="7 10" id="KW-1133">Transmembrane helix</keyword>
<feature type="transmembrane region" description="Helical" evidence="10">
    <location>
        <begin position="213"/>
        <end position="231"/>
    </location>
</feature>
<evidence type="ECO:0000256" key="8">
    <source>
        <dbReference type="ARBA" id="ARBA00023136"/>
    </source>
</evidence>
<feature type="transmembrane region" description="Helical" evidence="10">
    <location>
        <begin position="590"/>
        <end position="610"/>
    </location>
</feature>
<dbReference type="PANTHER" id="PTHR24223:SF356">
    <property type="entry name" value="ATP-BINDING CASSETTE TRANSPORTER ABC4"/>
    <property type="match status" value="1"/>
</dbReference>
<dbReference type="EMBL" id="SSOP01000001">
    <property type="protein sequence ID" value="KAB5596556.1"/>
    <property type="molecule type" value="Genomic_DNA"/>
</dbReference>
<dbReference type="PROSITE" id="PS50929">
    <property type="entry name" value="ABC_TM1F"/>
    <property type="match status" value="2"/>
</dbReference>